<proteinExistence type="predicted"/>
<evidence type="ECO:0000313" key="2">
    <source>
        <dbReference type="Proteomes" id="UP000249873"/>
    </source>
</evidence>
<dbReference type="Gene3D" id="2.40.10.10">
    <property type="entry name" value="Trypsin-like serine proteases"/>
    <property type="match status" value="2"/>
</dbReference>
<name>A0A2Z4GAK6_9BACT</name>
<dbReference type="Proteomes" id="UP000249873">
    <property type="component" value="Chromosome"/>
</dbReference>
<dbReference type="AlphaFoldDB" id="A0A2Z4GAK6"/>
<reference evidence="1 2" key="1">
    <citation type="submission" date="2018-05" db="EMBL/GenBank/DDBJ databases">
        <title>Complete genome sequence of Arcticibacterium luteifluviistationis SM1504T, a cytophagaceae bacterium isolated from Arctic surface seawater.</title>
        <authorList>
            <person name="Li Y."/>
            <person name="Qin Q.-L."/>
        </authorList>
    </citation>
    <scope>NUCLEOTIDE SEQUENCE [LARGE SCALE GENOMIC DNA]</scope>
    <source>
        <strain evidence="1 2">SM1504</strain>
    </source>
</reference>
<evidence type="ECO:0000313" key="1">
    <source>
        <dbReference type="EMBL" id="AWV98174.1"/>
    </source>
</evidence>
<accession>A0A2Z4GAK6</accession>
<dbReference type="Pfam" id="PF13365">
    <property type="entry name" value="Trypsin_2"/>
    <property type="match status" value="1"/>
</dbReference>
<protein>
    <recommendedName>
        <fullName evidence="3">Serine protease</fullName>
    </recommendedName>
</protein>
<dbReference type="SUPFAM" id="SSF50494">
    <property type="entry name" value="Trypsin-like serine proteases"/>
    <property type="match status" value="1"/>
</dbReference>
<dbReference type="KEGG" id="als:DJ013_08310"/>
<dbReference type="EMBL" id="CP029480">
    <property type="protein sequence ID" value="AWV98174.1"/>
    <property type="molecule type" value="Genomic_DNA"/>
</dbReference>
<dbReference type="RefSeq" id="WP_111371276.1">
    <property type="nucleotide sequence ID" value="NZ_CP029480.1"/>
</dbReference>
<dbReference type="InterPro" id="IPR043504">
    <property type="entry name" value="Peptidase_S1_PA_chymotrypsin"/>
</dbReference>
<gene>
    <name evidence="1" type="ORF">DJ013_08310</name>
</gene>
<dbReference type="InterPro" id="IPR009003">
    <property type="entry name" value="Peptidase_S1_PA"/>
</dbReference>
<dbReference type="OrthoDB" id="4696264at2"/>
<organism evidence="1 2">
    <name type="scientific">Arcticibacterium luteifluviistationis</name>
    <dbReference type="NCBI Taxonomy" id="1784714"/>
    <lineage>
        <taxon>Bacteria</taxon>
        <taxon>Pseudomonadati</taxon>
        <taxon>Bacteroidota</taxon>
        <taxon>Cytophagia</taxon>
        <taxon>Cytophagales</taxon>
        <taxon>Leadbetterellaceae</taxon>
        <taxon>Arcticibacterium</taxon>
    </lineage>
</organism>
<sequence length="278" mass="31666">MATIHENSLKCVRIEMLAEITQAHLSWASGFFCSWKGKTFLITNWHVVTLKNFQTKETLHPSGAVPGFFNLHYHSVIKENGKIVSNHEAVSNKLELYQYEIHEEEKVYTNQKWVEHPTLGNNVDIVAIELSDKFVTAPYELVTFDIESELQKDKTLQIMDNLFVTGFPLNTSTTPNKYPIYKSATIASEPDVFSELPIFYVDGKTKAGMSGSPVIKKDDIIKKSVTKTGIHLNQGRIELAGIYSGRDRQEEDEHMAELGIVWRYQECLIPILEKAYSH</sequence>
<evidence type="ECO:0008006" key="3">
    <source>
        <dbReference type="Google" id="ProtNLM"/>
    </source>
</evidence>
<keyword evidence="2" id="KW-1185">Reference proteome</keyword>